<dbReference type="InterPro" id="IPR013083">
    <property type="entry name" value="Znf_RING/FYVE/PHD"/>
</dbReference>
<comment type="caution">
    <text evidence="1">The sequence shown here is derived from an EMBL/GenBank/DDBJ whole genome shotgun (WGS) entry which is preliminary data.</text>
</comment>
<dbReference type="EMBL" id="JAKCXM010000204">
    <property type="protein sequence ID" value="KAJ0398799.1"/>
    <property type="molecule type" value="Genomic_DNA"/>
</dbReference>
<proteinExistence type="predicted"/>
<gene>
    <name evidence="1" type="ORF">P43SY_007412</name>
</gene>
<sequence>MGQVDVDENEEQPVVELELDQGDIEVNVTLKLSLTKPPSAVEDVDGAEQESDPGIAMCQICMEFYGAKEVMRNICGSECLAEVCPTCVVQHLTATVYSFYPGVLPKVRCPVCLTLLNKNQWMHFVKPPSSFEIRERL</sequence>
<dbReference type="AlphaFoldDB" id="A0AAD5LZF9"/>
<protein>
    <submittedName>
        <fullName evidence="1">Uncharacterized protein</fullName>
    </submittedName>
</protein>
<accession>A0AAD5LZF9</accession>
<dbReference type="SUPFAM" id="SSF57850">
    <property type="entry name" value="RING/U-box"/>
    <property type="match status" value="1"/>
</dbReference>
<organism evidence="1 2">
    <name type="scientific">Pythium insidiosum</name>
    <name type="common">Pythiosis disease agent</name>
    <dbReference type="NCBI Taxonomy" id="114742"/>
    <lineage>
        <taxon>Eukaryota</taxon>
        <taxon>Sar</taxon>
        <taxon>Stramenopiles</taxon>
        <taxon>Oomycota</taxon>
        <taxon>Peronosporomycetes</taxon>
        <taxon>Pythiales</taxon>
        <taxon>Pythiaceae</taxon>
        <taxon>Pythium</taxon>
    </lineage>
</organism>
<evidence type="ECO:0000313" key="1">
    <source>
        <dbReference type="EMBL" id="KAJ0398799.1"/>
    </source>
</evidence>
<dbReference type="Gene3D" id="3.30.40.10">
    <property type="entry name" value="Zinc/RING finger domain, C3HC4 (zinc finger)"/>
    <property type="match status" value="1"/>
</dbReference>
<reference evidence="1" key="1">
    <citation type="submission" date="2021-12" db="EMBL/GenBank/DDBJ databases">
        <title>Prjna785345.</title>
        <authorList>
            <person name="Rujirawat T."/>
            <person name="Krajaejun T."/>
        </authorList>
    </citation>
    <scope>NUCLEOTIDE SEQUENCE</scope>
    <source>
        <strain evidence="1">Pi057C3</strain>
    </source>
</reference>
<dbReference type="Proteomes" id="UP001209570">
    <property type="component" value="Unassembled WGS sequence"/>
</dbReference>
<name>A0AAD5LZF9_PYTIN</name>
<evidence type="ECO:0000313" key="2">
    <source>
        <dbReference type="Proteomes" id="UP001209570"/>
    </source>
</evidence>
<keyword evidence="2" id="KW-1185">Reference proteome</keyword>